<name>A0ACC0YS32_9ROSI</name>
<dbReference type="EMBL" id="CM047740">
    <property type="protein sequence ID" value="KAJ0041000.1"/>
    <property type="molecule type" value="Genomic_DNA"/>
</dbReference>
<evidence type="ECO:0000313" key="1">
    <source>
        <dbReference type="EMBL" id="KAJ0041000.1"/>
    </source>
</evidence>
<reference evidence="2" key="1">
    <citation type="journal article" date="2023" name="G3 (Bethesda)">
        <title>Genome assembly and association tests identify interacting loci associated with vigor, precocity, and sex in interspecific pistachio rootstocks.</title>
        <authorList>
            <person name="Palmer W."/>
            <person name="Jacygrad E."/>
            <person name="Sagayaradj S."/>
            <person name="Cavanaugh K."/>
            <person name="Han R."/>
            <person name="Bertier L."/>
            <person name="Beede B."/>
            <person name="Kafkas S."/>
            <person name="Golino D."/>
            <person name="Preece J."/>
            <person name="Michelmore R."/>
        </authorList>
    </citation>
    <scope>NUCLEOTIDE SEQUENCE [LARGE SCALE GENOMIC DNA]</scope>
</reference>
<sequence>MPSYKMKNKNVISQFKHRKNLLKLTLETRDALANAQCRYNLCILAVAKSLRLITSRNSSPSSDLTSYPFLYSESHETTDNHNIKTMSHKQTRIESNLEASTSSSSSQPSKPKRSSFSFRKDKRKQASSYSSQPSKPTCPSLSSRKDKGKKKLHRENDLKFETILEETGEGEDADDDEVAQAQAKPSPEPPLERDDVPAGWDFFRPYDGLKAERESDVSQSNDEDHLRMVRTEERIPELEKVEESDRKEANSNESERETSNFKTETDGKVDADANDGEIENENSLMIVNGGGTSQKDLLEALQEIEEHFLRAFESGLEVSKMLEVKKFHLQKGWERVIGGSSNFFTSMRRGRSISSRSSSCLSILSPSRTRTSASWDEFRREPFLDDYVPMQSGSHAFTLSKLYAWEKILYQDVSIGEKCRKRFDRKCFKLRNEEVGEGLFSGDRTRSKVRELHASIYVSVRGATSTSDKIIKVKDEELHPQIVELLQGLKNNCKVMCELHEAQSKVMFEVGSFNCPSYGGFSYKSNCHATHLLEKRVESWRACFSEYISAQKAYLDALSKWISKCFDIKPGNEGNNEPPLLVMVKNWKTNLDMLPHKEVTECMKSFANDIRKVYVQQGKEQDQMRKVVRMTAKLDKKAVELKKLEDKVLESEISSTKEAVQFKFDDGYERLTEKRNSLATYKNRLEKHKAKHISGVQKTQMLTLQRMQTGFSNVFESLVNFSKASAQMYADLAAYNGNAKVTGGTMATQLR</sequence>
<dbReference type="Proteomes" id="UP001163603">
    <property type="component" value="Chromosome 5"/>
</dbReference>
<proteinExistence type="predicted"/>
<evidence type="ECO:0000313" key="2">
    <source>
        <dbReference type="Proteomes" id="UP001163603"/>
    </source>
</evidence>
<accession>A0ACC0YS32</accession>
<protein>
    <submittedName>
        <fullName evidence="1">Uncharacterized protein</fullName>
    </submittedName>
</protein>
<gene>
    <name evidence="1" type="ORF">Pint_28575</name>
</gene>
<keyword evidence="2" id="KW-1185">Reference proteome</keyword>
<organism evidence="1 2">
    <name type="scientific">Pistacia integerrima</name>
    <dbReference type="NCBI Taxonomy" id="434235"/>
    <lineage>
        <taxon>Eukaryota</taxon>
        <taxon>Viridiplantae</taxon>
        <taxon>Streptophyta</taxon>
        <taxon>Embryophyta</taxon>
        <taxon>Tracheophyta</taxon>
        <taxon>Spermatophyta</taxon>
        <taxon>Magnoliopsida</taxon>
        <taxon>eudicotyledons</taxon>
        <taxon>Gunneridae</taxon>
        <taxon>Pentapetalae</taxon>
        <taxon>rosids</taxon>
        <taxon>malvids</taxon>
        <taxon>Sapindales</taxon>
        <taxon>Anacardiaceae</taxon>
        <taxon>Pistacia</taxon>
    </lineage>
</organism>
<comment type="caution">
    <text evidence="1">The sequence shown here is derived from an EMBL/GenBank/DDBJ whole genome shotgun (WGS) entry which is preliminary data.</text>
</comment>